<proteinExistence type="predicted"/>
<gene>
    <name evidence="2" type="ORF">WMW72_09555</name>
</gene>
<dbReference type="RefSeq" id="WP_341415217.1">
    <property type="nucleotide sequence ID" value="NZ_JBBPCC010000005.1"/>
</dbReference>
<name>A0ABU9DH06_9BACL</name>
<keyword evidence="1" id="KW-0472">Membrane</keyword>
<dbReference type="EMBL" id="JBBPCC010000005">
    <property type="protein sequence ID" value="MEK8128147.1"/>
    <property type="molecule type" value="Genomic_DNA"/>
</dbReference>
<keyword evidence="1" id="KW-0812">Transmembrane</keyword>
<organism evidence="2 3">
    <name type="scientific">Paenibacillus filicis</name>
    <dbReference type="NCBI Taxonomy" id="669464"/>
    <lineage>
        <taxon>Bacteria</taxon>
        <taxon>Bacillati</taxon>
        <taxon>Bacillota</taxon>
        <taxon>Bacilli</taxon>
        <taxon>Bacillales</taxon>
        <taxon>Paenibacillaceae</taxon>
        <taxon>Paenibacillus</taxon>
    </lineage>
</organism>
<sequence length="77" mass="8680">MWLLFGVAGMLAWVLAIEVPGLYRKRRYVELGFLSLITLSVTVLCVAESLEVKLPNPLQWIEQAMGPYPSALYGLFH</sequence>
<feature type="transmembrane region" description="Helical" evidence="1">
    <location>
        <begin position="32"/>
        <end position="50"/>
    </location>
</feature>
<evidence type="ECO:0000256" key="1">
    <source>
        <dbReference type="SAM" id="Phobius"/>
    </source>
</evidence>
<protein>
    <submittedName>
        <fullName evidence="2">Uncharacterized protein</fullName>
    </submittedName>
</protein>
<evidence type="ECO:0000313" key="2">
    <source>
        <dbReference type="EMBL" id="MEK8128147.1"/>
    </source>
</evidence>
<evidence type="ECO:0000313" key="3">
    <source>
        <dbReference type="Proteomes" id="UP001469365"/>
    </source>
</evidence>
<dbReference type="Proteomes" id="UP001469365">
    <property type="component" value="Unassembled WGS sequence"/>
</dbReference>
<reference evidence="2 3" key="1">
    <citation type="submission" date="2024-04" db="EMBL/GenBank/DDBJ databases">
        <title>draft genome sequnece of Paenibacillus filicis.</title>
        <authorList>
            <person name="Kim D.-U."/>
        </authorList>
    </citation>
    <scope>NUCLEOTIDE SEQUENCE [LARGE SCALE GENOMIC DNA]</scope>
    <source>
        <strain evidence="2 3">KACC14197</strain>
    </source>
</reference>
<keyword evidence="3" id="KW-1185">Reference proteome</keyword>
<accession>A0ABU9DH06</accession>
<keyword evidence="1" id="KW-1133">Transmembrane helix</keyword>
<comment type="caution">
    <text evidence="2">The sequence shown here is derived from an EMBL/GenBank/DDBJ whole genome shotgun (WGS) entry which is preliminary data.</text>
</comment>